<dbReference type="InterPro" id="IPR005502">
    <property type="entry name" value="Ribosyl_crysJ1"/>
</dbReference>
<dbReference type="Gene3D" id="1.10.4080.10">
    <property type="entry name" value="ADP-ribosylation/Crystallin J1"/>
    <property type="match status" value="1"/>
</dbReference>
<evidence type="ECO:0000313" key="2">
    <source>
        <dbReference type="EMBL" id="KEZ47261.1"/>
    </source>
</evidence>
<keyword evidence="1" id="KW-0479">Metal-binding</keyword>
<evidence type="ECO:0000256" key="1">
    <source>
        <dbReference type="PIRSR" id="PIRSR605502-1"/>
    </source>
</evidence>
<gene>
    <name evidence="2" type="ORF">GS18_0220690</name>
</gene>
<accession>A0A084GIU9</accession>
<dbReference type="GO" id="GO:0046872">
    <property type="term" value="F:metal ion binding"/>
    <property type="evidence" value="ECO:0007669"/>
    <property type="project" value="UniProtKB-KW"/>
</dbReference>
<name>A0A084GIU9_METID</name>
<evidence type="ECO:0000313" key="3">
    <source>
        <dbReference type="Proteomes" id="UP000028549"/>
    </source>
</evidence>
<feature type="binding site" evidence="1">
    <location>
        <position position="286"/>
    </location>
    <ligand>
        <name>Mg(2+)</name>
        <dbReference type="ChEBI" id="CHEBI:18420"/>
        <label>1</label>
    </ligand>
</feature>
<dbReference type="Proteomes" id="UP000028549">
    <property type="component" value="Unassembled WGS sequence"/>
</dbReference>
<proteinExistence type="predicted"/>
<dbReference type="EMBL" id="JNVC02000024">
    <property type="protein sequence ID" value="KEZ47261.1"/>
    <property type="molecule type" value="Genomic_DNA"/>
</dbReference>
<keyword evidence="1" id="KW-0460">Magnesium</keyword>
<dbReference type="Pfam" id="PF03747">
    <property type="entry name" value="ADP_ribosyl_GH"/>
    <property type="match status" value="1"/>
</dbReference>
<comment type="caution">
    <text evidence="2">The sequence shown here is derived from an EMBL/GenBank/DDBJ whole genome shotgun (WGS) entry which is preliminary data.</text>
</comment>
<protein>
    <submittedName>
        <fullName evidence="2">Crystallin</fullName>
    </submittedName>
</protein>
<dbReference type="Gene3D" id="2.60.120.560">
    <property type="entry name" value="Exo-inulinase, domain 1"/>
    <property type="match status" value="1"/>
</dbReference>
<dbReference type="SUPFAM" id="SSF101478">
    <property type="entry name" value="ADP-ribosylglycohydrolase"/>
    <property type="match status" value="1"/>
</dbReference>
<dbReference type="RefSeq" id="WP_029567241.1">
    <property type="nucleotide sequence ID" value="NZ_JNVC02000024.1"/>
</dbReference>
<reference evidence="2 3" key="1">
    <citation type="journal article" date="2005" name="Int. J. Syst. Evol. Microbiol.">
        <title>Bacillus cibi sp. nov., isolated from jeotgal, a traditional Korean fermented seafood.</title>
        <authorList>
            <person name="Yoon J.H."/>
            <person name="Lee C.H."/>
            <person name="Oh T.K."/>
        </authorList>
    </citation>
    <scope>NUCLEOTIDE SEQUENCE [LARGE SCALE GENOMIC DNA]</scope>
    <source>
        <strain evidence="2 3">DSM 16189</strain>
    </source>
</reference>
<dbReference type="AlphaFoldDB" id="A0A084GIU9"/>
<sequence length="701" mass="78066">MLIPEDYLERVYAGFLGMNAGIRLGAPVEPLEWTYERIHDVYGEINGYLKEYKVFSADDDANGPAFFIRALYDDAKDRELTAEDVGRAWLNYTRSGIGMFWWGGEGISTEHTAYLNLEKGIQPPYSGSAEKNGLTLAEQIGGQIFVDTWGLLFPGNPEKAADYAAKAASVSHDKNGIYGARFIAACIAAAFNASDIHEVIARGLKTIPKDSTYAKIAGEVLDFHWEHPGDFRACRDFLEVNWGYDKYPGVCHIIPNAGACILAMLYGEGSFARTIEIATMCGWDTDCNAGKIGTVAGVLYGIGSIPDHYRKPINDSIVLSSVSGYLNIMDIPSFAKELALLGSRLAGEEAPDMLVKSYKKENLYFDFVLPGSTHGFQTDFPFKLFLRHCPDIGCMTKGSLEIFIDRMIEGEAGKVFYKPFHRRKEFNDEKYKPAFSPKICSGQTISMKVFSDKWQGEDVVLTPYVRNTFTEENLKLQPVKLVNGAWNEISFIVPDTHGAVIDEAGFMIESPSHLLERAFGKLYLDEFEVSGKADYTIDFRKQAMEFQSVMPFAHHKGKAVLENGKMKCSSDEECSSFTGNYYARDYTVSADVEPVSGGCHMMIARAEGVYRHYRAGFDGHNKVSLHLIDFGVKKLVEVPYEWSHTETYRFEVTCTGSQICFSINDEKIFSAEDSRFASGMFGFSVLGKGEALLSNVACKEL</sequence>
<organism evidence="2 3">
    <name type="scientific">Metabacillus indicus</name>
    <name type="common">Bacillus indicus</name>
    <dbReference type="NCBI Taxonomy" id="246786"/>
    <lineage>
        <taxon>Bacteria</taxon>
        <taxon>Bacillati</taxon>
        <taxon>Bacillota</taxon>
        <taxon>Bacilli</taxon>
        <taxon>Bacillales</taxon>
        <taxon>Bacillaceae</taxon>
        <taxon>Metabacillus</taxon>
    </lineage>
</organism>
<comment type="cofactor">
    <cofactor evidence="1">
        <name>Mg(2+)</name>
        <dbReference type="ChEBI" id="CHEBI:18420"/>
    </cofactor>
    <text evidence="1">Binds 2 magnesium ions per subunit.</text>
</comment>
<dbReference type="InterPro" id="IPR036705">
    <property type="entry name" value="Ribosyl_crysJ1_sf"/>
</dbReference>
<feature type="binding site" evidence="1">
    <location>
        <position position="284"/>
    </location>
    <ligand>
        <name>Mg(2+)</name>
        <dbReference type="ChEBI" id="CHEBI:18420"/>
        <label>1</label>
    </ligand>
</feature>
<dbReference type="STRING" id="246786.GS18_0220690"/>
<keyword evidence="3" id="KW-1185">Reference proteome</keyword>